<keyword evidence="4 7" id="KW-0133">Cell shape</keyword>
<dbReference type="InterPro" id="IPR038063">
    <property type="entry name" value="Transpep_catalytic_dom"/>
</dbReference>
<dbReference type="UniPathway" id="UPA00219"/>
<dbReference type="CDD" id="cd16913">
    <property type="entry name" value="YkuD_like"/>
    <property type="match status" value="1"/>
</dbReference>
<dbReference type="PIRSF" id="PIRSF029342">
    <property type="entry name" value="UCP029342_ErfK/YbiS/YcfS/YnhG"/>
    <property type="match status" value="1"/>
</dbReference>
<dbReference type="GO" id="GO:0071972">
    <property type="term" value="F:peptidoglycan L,D-transpeptidase activity"/>
    <property type="evidence" value="ECO:0007669"/>
    <property type="project" value="TreeGrafter"/>
</dbReference>
<dbReference type="InterPro" id="IPR036365">
    <property type="entry name" value="PGBD-like_sf"/>
</dbReference>
<dbReference type="PROSITE" id="PS52029">
    <property type="entry name" value="LD_TPASE"/>
    <property type="match status" value="1"/>
</dbReference>
<evidence type="ECO:0000313" key="9">
    <source>
        <dbReference type="EMBL" id="TWI87693.1"/>
    </source>
</evidence>
<protein>
    <submittedName>
        <fullName evidence="9">Putative peptidoglycan binding protein</fullName>
    </submittedName>
</protein>
<dbReference type="Gene3D" id="2.40.440.10">
    <property type="entry name" value="L,D-transpeptidase catalytic domain-like"/>
    <property type="match status" value="1"/>
</dbReference>
<reference evidence="9 10" key="1">
    <citation type="submission" date="2019-07" db="EMBL/GenBank/DDBJ databases">
        <title>Genomic Encyclopedia of Archaeal and Bacterial Type Strains, Phase II (KMG-II): from individual species to whole genera.</title>
        <authorList>
            <person name="Goeker M."/>
        </authorList>
    </citation>
    <scope>NUCLEOTIDE SEQUENCE [LARGE SCALE GENOMIC DNA]</scope>
    <source>
        <strain evidence="9 10">ATCC BAA-252</strain>
    </source>
</reference>
<keyword evidence="10" id="KW-1185">Reference proteome</keyword>
<feature type="active site" description="Nucleophile" evidence="7">
    <location>
        <position position="137"/>
    </location>
</feature>
<dbReference type="SUPFAM" id="SSF141523">
    <property type="entry name" value="L,D-transpeptidase catalytic domain-like"/>
    <property type="match status" value="1"/>
</dbReference>
<keyword evidence="3" id="KW-0808">Transferase</keyword>
<organism evidence="9 10">
    <name type="scientific">Roseibium hamelinense</name>
    <dbReference type="NCBI Taxonomy" id="150831"/>
    <lineage>
        <taxon>Bacteria</taxon>
        <taxon>Pseudomonadati</taxon>
        <taxon>Pseudomonadota</taxon>
        <taxon>Alphaproteobacteria</taxon>
        <taxon>Hyphomicrobiales</taxon>
        <taxon>Stappiaceae</taxon>
        <taxon>Roseibium</taxon>
    </lineage>
</organism>
<evidence type="ECO:0000256" key="1">
    <source>
        <dbReference type="ARBA" id="ARBA00004752"/>
    </source>
</evidence>
<comment type="caution">
    <text evidence="9">The sequence shown here is derived from an EMBL/GenBank/DDBJ whole genome shotgun (WGS) entry which is preliminary data.</text>
</comment>
<dbReference type="Gene3D" id="1.10.101.10">
    <property type="entry name" value="PGBD-like superfamily/PGBD"/>
    <property type="match status" value="1"/>
</dbReference>
<gene>
    <name evidence="9" type="ORF">JM93_02262</name>
</gene>
<sequence length="408" mass="45249">MRRGNPGFLGGWSSRLRMIFAVSSLAVGSGMVSGASALENQAEDKLDELAPLHMLVSLDDQKIDVYRGGELIRTSPISSGKKGYSTPTGVFSILEKRRRHFSNLYDDAPMPYMQRLTWSGVALHQGHLPGYPASHGCVRMPRDFAKDLFALTKRGAQVIVTNEHAEPRRVDHPVLPQPYVPATTLVSLSPAVIGFDAGLRGSLTSAALQENIQTVEPNPYFEHPLRMIITPNKPINKVKTVQRLLNRLGYRAGPVDGVIGRKTRAAIALFQEGAELPINGNMSDFIVARIFQEAGYEKPLNATLRVRRKFREVYSAPVFIENPDVHVGTHVFTALGFKEGEARVSWISVRAEDRGERTPHAILDRVDLPEKVRKDLGKILTPGTSLIITERSFKRHTDLGTDFVVMTR</sequence>
<evidence type="ECO:0000256" key="6">
    <source>
        <dbReference type="ARBA" id="ARBA00023316"/>
    </source>
</evidence>
<dbReference type="GO" id="GO:0018104">
    <property type="term" value="P:peptidoglycan-protein cross-linking"/>
    <property type="evidence" value="ECO:0007669"/>
    <property type="project" value="TreeGrafter"/>
</dbReference>
<proteinExistence type="inferred from homology"/>
<keyword evidence="5 7" id="KW-0573">Peptidoglycan synthesis</keyword>
<evidence type="ECO:0000256" key="2">
    <source>
        <dbReference type="ARBA" id="ARBA00005992"/>
    </source>
</evidence>
<dbReference type="AlphaFoldDB" id="A0A562T2M3"/>
<evidence type="ECO:0000256" key="3">
    <source>
        <dbReference type="ARBA" id="ARBA00022679"/>
    </source>
</evidence>
<evidence type="ECO:0000256" key="5">
    <source>
        <dbReference type="ARBA" id="ARBA00022984"/>
    </source>
</evidence>
<dbReference type="InterPro" id="IPR050979">
    <property type="entry name" value="LD-transpeptidase"/>
</dbReference>
<feature type="domain" description="L,D-TPase catalytic" evidence="8">
    <location>
        <begin position="52"/>
        <end position="161"/>
    </location>
</feature>
<feature type="active site" description="Proton donor/acceptor" evidence="7">
    <location>
        <position position="124"/>
    </location>
</feature>
<dbReference type="EMBL" id="VLLF01000004">
    <property type="protein sequence ID" value="TWI87693.1"/>
    <property type="molecule type" value="Genomic_DNA"/>
</dbReference>
<dbReference type="Pfam" id="PF03734">
    <property type="entry name" value="YkuD"/>
    <property type="match status" value="1"/>
</dbReference>
<evidence type="ECO:0000256" key="4">
    <source>
        <dbReference type="ARBA" id="ARBA00022960"/>
    </source>
</evidence>
<dbReference type="Pfam" id="PF01471">
    <property type="entry name" value="PG_binding_1"/>
    <property type="match status" value="1"/>
</dbReference>
<evidence type="ECO:0000256" key="7">
    <source>
        <dbReference type="PROSITE-ProRule" id="PRU01373"/>
    </source>
</evidence>
<dbReference type="GO" id="GO:0005576">
    <property type="term" value="C:extracellular region"/>
    <property type="evidence" value="ECO:0007669"/>
    <property type="project" value="TreeGrafter"/>
</dbReference>
<name>A0A562T2M3_9HYPH</name>
<dbReference type="GO" id="GO:0016740">
    <property type="term" value="F:transferase activity"/>
    <property type="evidence" value="ECO:0007669"/>
    <property type="project" value="UniProtKB-KW"/>
</dbReference>
<dbReference type="InterPro" id="IPR016915">
    <property type="entry name" value="UCP029342"/>
</dbReference>
<evidence type="ECO:0000259" key="8">
    <source>
        <dbReference type="PROSITE" id="PS52029"/>
    </source>
</evidence>
<dbReference type="SUPFAM" id="SSF47090">
    <property type="entry name" value="PGBD-like"/>
    <property type="match status" value="1"/>
</dbReference>
<accession>A0A562T2M3</accession>
<dbReference type="InterPro" id="IPR005490">
    <property type="entry name" value="LD_TPept_cat_dom"/>
</dbReference>
<dbReference type="GO" id="GO:0008360">
    <property type="term" value="P:regulation of cell shape"/>
    <property type="evidence" value="ECO:0007669"/>
    <property type="project" value="UniProtKB-UniRule"/>
</dbReference>
<dbReference type="Proteomes" id="UP000320593">
    <property type="component" value="Unassembled WGS sequence"/>
</dbReference>
<evidence type="ECO:0000313" key="10">
    <source>
        <dbReference type="Proteomes" id="UP000320593"/>
    </source>
</evidence>
<dbReference type="NCBIfam" id="NF004785">
    <property type="entry name" value="PRK06132.1-2"/>
    <property type="match status" value="1"/>
</dbReference>
<dbReference type="InterPro" id="IPR002477">
    <property type="entry name" value="Peptidoglycan-bd-like"/>
</dbReference>
<dbReference type="GO" id="GO:0071555">
    <property type="term" value="P:cell wall organization"/>
    <property type="evidence" value="ECO:0007669"/>
    <property type="project" value="UniProtKB-UniRule"/>
</dbReference>
<comment type="pathway">
    <text evidence="1 7">Cell wall biogenesis; peptidoglycan biosynthesis.</text>
</comment>
<dbReference type="PANTHER" id="PTHR30582">
    <property type="entry name" value="L,D-TRANSPEPTIDASE"/>
    <property type="match status" value="1"/>
</dbReference>
<comment type="similarity">
    <text evidence="2">Belongs to the YkuD family.</text>
</comment>
<dbReference type="InterPro" id="IPR036366">
    <property type="entry name" value="PGBDSf"/>
</dbReference>
<dbReference type="PANTHER" id="PTHR30582:SF2">
    <property type="entry name" value="L,D-TRANSPEPTIDASE YCIB-RELATED"/>
    <property type="match status" value="1"/>
</dbReference>
<keyword evidence="6 7" id="KW-0961">Cell wall biogenesis/degradation</keyword>